<protein>
    <submittedName>
        <fullName evidence="1">Uncharacterized protein</fullName>
    </submittedName>
</protein>
<name>X0UHB2_9ZZZZ</name>
<comment type="caution">
    <text evidence="1">The sequence shown here is derived from an EMBL/GenBank/DDBJ whole genome shotgun (WGS) entry which is preliminary data.</text>
</comment>
<reference evidence="1" key="1">
    <citation type="journal article" date="2014" name="Front. Microbiol.">
        <title>High frequency of phylogenetically diverse reductive dehalogenase-homologous genes in deep subseafloor sedimentary metagenomes.</title>
        <authorList>
            <person name="Kawai M."/>
            <person name="Futagami T."/>
            <person name="Toyoda A."/>
            <person name="Takaki Y."/>
            <person name="Nishi S."/>
            <person name="Hori S."/>
            <person name="Arai W."/>
            <person name="Tsubouchi T."/>
            <person name="Morono Y."/>
            <person name="Uchiyama I."/>
            <person name="Ito T."/>
            <person name="Fujiyama A."/>
            <person name="Inagaki F."/>
            <person name="Takami H."/>
        </authorList>
    </citation>
    <scope>NUCLEOTIDE SEQUENCE</scope>
    <source>
        <strain evidence="1">Expedition CK06-06</strain>
    </source>
</reference>
<dbReference type="EMBL" id="BARS01014997">
    <property type="protein sequence ID" value="GAF98696.1"/>
    <property type="molecule type" value="Genomic_DNA"/>
</dbReference>
<proteinExistence type="predicted"/>
<dbReference type="AlphaFoldDB" id="X0UHB2"/>
<feature type="non-terminal residue" evidence="1">
    <location>
        <position position="122"/>
    </location>
</feature>
<evidence type="ECO:0000313" key="1">
    <source>
        <dbReference type="EMBL" id="GAF98696.1"/>
    </source>
</evidence>
<gene>
    <name evidence="1" type="ORF">S01H1_24901</name>
</gene>
<sequence length="122" mass="13088">MNNFFKYLLLSTLLVLIISNASATVILTDLNVWDVNLVRHANKGEDFNIAVLTASNWADLNSDINYMIAFRVGTEYLDLNVNNAMDDSIDETESGSSGVVSWVGNAGGDGNVVVVNVSGDGT</sequence>
<accession>X0UHB2</accession>
<organism evidence="1">
    <name type="scientific">marine sediment metagenome</name>
    <dbReference type="NCBI Taxonomy" id="412755"/>
    <lineage>
        <taxon>unclassified sequences</taxon>
        <taxon>metagenomes</taxon>
        <taxon>ecological metagenomes</taxon>
    </lineage>
</organism>